<reference evidence="1 2" key="1">
    <citation type="submission" date="2017-06" db="EMBL/GenBank/DDBJ databases">
        <title>Comparative genomic analysis of Ambrosia Fusariam Clade fungi.</title>
        <authorList>
            <person name="Stajich J.E."/>
            <person name="Carrillo J."/>
            <person name="Kijimoto T."/>
            <person name="Eskalen A."/>
            <person name="O'Donnell K."/>
            <person name="Kasson M."/>
        </authorList>
    </citation>
    <scope>NUCLEOTIDE SEQUENCE [LARGE SCALE GENOMIC DNA]</scope>
    <source>
        <strain evidence="1 2">UCR1854</strain>
    </source>
</reference>
<accession>A0A430M119</accession>
<dbReference type="PANTHER" id="PTHR38791">
    <property type="entry name" value="ZN(II)2CYS6 TRANSCRIPTION FACTOR (EUROFUNG)-RELATED-RELATED"/>
    <property type="match status" value="1"/>
</dbReference>
<protein>
    <recommendedName>
        <fullName evidence="3">Zn(2)-C6 fungal-type domain-containing protein</fullName>
    </recommendedName>
</protein>
<dbReference type="EMBL" id="MIKF01000036">
    <property type="protein sequence ID" value="RTE81698.1"/>
    <property type="molecule type" value="Genomic_DNA"/>
</dbReference>
<sequence length="494" mass="55381">MVYHGRPSKYCSPCRRRKIRVRKLLHEWTAHSPGSHADAAHTTQCDLNPLGCGQCRRAKLVCHGYRNLEELAIRDETRSTTQKVLARHAPTQFTTTPQLSWDMVSRNTFLCLYIDRYSYGFDSLAPLLATAPVSGHLQASVGAVGLAFMALHLTRPDLTPLANRQYLVAIRAVRKAIGISQQLASNGTSKAVGDETLQSVLLLDLYEKLTMHHQLPGLPGSWLSHLQGALGVVQSRPSTDFRNSTSCQLAGRTVIALTISCGAAGVPIPKALQDVRQDLDRYIRNSKWTFISLLMTIVNLRARMRRNLLASDEILTQVYELQDQLALAESKVPRSWRPHRVNSHQKLIFDHYYDVYSSHYATQVFNAFRILRLEMCSIIRNLHPNSPIAETIDQLTRDICAAVPQFILPEARSRNTMPFSPLQMLECRGILTALYAAGQITTDMSLREWILECLAYMAENGIKTAQDVGNTLVFTPEVDYWTIFTMVGSCGITA</sequence>
<organism evidence="1 2">
    <name type="scientific">Fusarium euwallaceae</name>
    <dbReference type="NCBI Taxonomy" id="1147111"/>
    <lineage>
        <taxon>Eukaryota</taxon>
        <taxon>Fungi</taxon>
        <taxon>Dikarya</taxon>
        <taxon>Ascomycota</taxon>
        <taxon>Pezizomycotina</taxon>
        <taxon>Sordariomycetes</taxon>
        <taxon>Hypocreomycetidae</taxon>
        <taxon>Hypocreales</taxon>
        <taxon>Nectriaceae</taxon>
        <taxon>Fusarium</taxon>
        <taxon>Fusarium solani species complex</taxon>
    </lineage>
</organism>
<keyword evidence="2" id="KW-1185">Reference proteome</keyword>
<dbReference type="AlphaFoldDB" id="A0A430M119"/>
<comment type="caution">
    <text evidence="1">The sequence shown here is derived from an EMBL/GenBank/DDBJ whole genome shotgun (WGS) entry which is preliminary data.</text>
</comment>
<dbReference type="Proteomes" id="UP000287124">
    <property type="component" value="Unassembled WGS sequence"/>
</dbReference>
<name>A0A430M119_9HYPO</name>
<gene>
    <name evidence="1" type="ORF">BHE90_003788</name>
</gene>
<proteinExistence type="predicted"/>
<dbReference type="PANTHER" id="PTHR38791:SF1">
    <property type="entry name" value="TRANSCRIPTION FACTOR, PUTATIVE-RELATED"/>
    <property type="match status" value="1"/>
</dbReference>
<evidence type="ECO:0000313" key="1">
    <source>
        <dbReference type="EMBL" id="RTE81698.1"/>
    </source>
</evidence>
<evidence type="ECO:0008006" key="3">
    <source>
        <dbReference type="Google" id="ProtNLM"/>
    </source>
</evidence>
<evidence type="ECO:0000313" key="2">
    <source>
        <dbReference type="Proteomes" id="UP000287124"/>
    </source>
</evidence>
<dbReference type="InterPro" id="IPR053175">
    <property type="entry name" value="DHMBA_Reg_Transcription_Factor"/>
</dbReference>